<protein>
    <recommendedName>
        <fullName evidence="4">2TM domain-containing protein</fullName>
    </recommendedName>
</protein>
<sequence>MRVFNKKLYAAEDYGGEFSVHNAYNLSDTERKEALKTKIHTIFLIALSAISLTFWIISLNILPFGHIFQYLLGSAVLSINILVFKWVKLF</sequence>
<evidence type="ECO:0000313" key="3">
    <source>
        <dbReference type="Proteomes" id="UP001597546"/>
    </source>
</evidence>
<evidence type="ECO:0000313" key="2">
    <source>
        <dbReference type="EMBL" id="MFD2732414.1"/>
    </source>
</evidence>
<keyword evidence="3" id="KW-1185">Reference proteome</keyword>
<keyword evidence="1" id="KW-0812">Transmembrane</keyword>
<dbReference type="Proteomes" id="UP001597546">
    <property type="component" value="Unassembled WGS sequence"/>
</dbReference>
<evidence type="ECO:0000256" key="1">
    <source>
        <dbReference type="SAM" id="Phobius"/>
    </source>
</evidence>
<evidence type="ECO:0008006" key="4">
    <source>
        <dbReference type="Google" id="ProtNLM"/>
    </source>
</evidence>
<dbReference type="EMBL" id="JBHULV010000042">
    <property type="protein sequence ID" value="MFD2732414.1"/>
    <property type="molecule type" value="Genomic_DNA"/>
</dbReference>
<comment type="caution">
    <text evidence="2">The sequence shown here is derived from an EMBL/GenBank/DDBJ whole genome shotgun (WGS) entry which is preliminary data.</text>
</comment>
<name>A0ABW5TU56_9SPHI</name>
<gene>
    <name evidence="2" type="ORF">ACFSSE_11955</name>
</gene>
<feature type="transmembrane region" description="Helical" evidence="1">
    <location>
        <begin position="41"/>
        <end position="61"/>
    </location>
</feature>
<feature type="transmembrane region" description="Helical" evidence="1">
    <location>
        <begin position="67"/>
        <end position="87"/>
    </location>
</feature>
<dbReference type="RefSeq" id="WP_379045879.1">
    <property type="nucleotide sequence ID" value="NZ_JBHSKW010000057.1"/>
</dbReference>
<keyword evidence="1" id="KW-1133">Transmembrane helix</keyword>
<reference evidence="3" key="1">
    <citation type="journal article" date="2019" name="Int. J. Syst. Evol. Microbiol.">
        <title>The Global Catalogue of Microorganisms (GCM) 10K type strain sequencing project: providing services to taxonomists for standard genome sequencing and annotation.</title>
        <authorList>
            <consortium name="The Broad Institute Genomics Platform"/>
            <consortium name="The Broad Institute Genome Sequencing Center for Infectious Disease"/>
            <person name="Wu L."/>
            <person name="Ma J."/>
        </authorList>
    </citation>
    <scope>NUCLEOTIDE SEQUENCE [LARGE SCALE GENOMIC DNA]</scope>
    <source>
        <strain evidence="3">KCTC 42456</strain>
    </source>
</reference>
<proteinExistence type="predicted"/>
<accession>A0ABW5TU56</accession>
<organism evidence="2 3">
    <name type="scientific">Pedobacter alpinus</name>
    <dbReference type="NCBI Taxonomy" id="1590643"/>
    <lineage>
        <taxon>Bacteria</taxon>
        <taxon>Pseudomonadati</taxon>
        <taxon>Bacteroidota</taxon>
        <taxon>Sphingobacteriia</taxon>
        <taxon>Sphingobacteriales</taxon>
        <taxon>Sphingobacteriaceae</taxon>
        <taxon>Pedobacter</taxon>
    </lineage>
</organism>
<keyword evidence="1" id="KW-0472">Membrane</keyword>